<evidence type="ECO:0000313" key="7">
    <source>
        <dbReference type="EMBL" id="CAF4743965.1"/>
    </source>
</evidence>
<gene>
    <name evidence="3" type="ORF">GRG538_LOCUS672</name>
    <name evidence="6" type="ORF">HFQ381_LOCUS26677</name>
    <name evidence="4" type="ORF">LUA448_LOCUS25181</name>
    <name evidence="7" type="ORF">QYT958_LOCUS20525</name>
    <name evidence="2" type="ORF">TIS948_LOCUS2182</name>
    <name evidence="5" type="ORF">UJA718_LOCUS18874</name>
</gene>
<organism evidence="4 8">
    <name type="scientific">Rotaria socialis</name>
    <dbReference type="NCBI Taxonomy" id="392032"/>
    <lineage>
        <taxon>Eukaryota</taxon>
        <taxon>Metazoa</taxon>
        <taxon>Spiralia</taxon>
        <taxon>Gnathifera</taxon>
        <taxon>Rotifera</taxon>
        <taxon>Eurotatoria</taxon>
        <taxon>Bdelloidea</taxon>
        <taxon>Philodinida</taxon>
        <taxon>Philodinidae</taxon>
        <taxon>Rotaria</taxon>
    </lineage>
</organism>
<evidence type="ECO:0000313" key="2">
    <source>
        <dbReference type="EMBL" id="CAF3015747.1"/>
    </source>
</evidence>
<dbReference type="EMBL" id="CAJOBO010003259">
    <property type="protein sequence ID" value="CAF4486347.1"/>
    <property type="molecule type" value="Genomic_DNA"/>
</dbReference>
<dbReference type="EMBL" id="CAJOBP010003276">
    <property type="protein sequence ID" value="CAF4397655.1"/>
    <property type="molecule type" value="Genomic_DNA"/>
</dbReference>
<name>A0A818H1C7_9BILA</name>
<dbReference type="Proteomes" id="UP000663833">
    <property type="component" value="Unassembled WGS sequence"/>
</dbReference>
<protein>
    <submittedName>
        <fullName evidence="4">Uncharacterized protein</fullName>
    </submittedName>
</protein>
<reference evidence="4" key="1">
    <citation type="submission" date="2021-02" db="EMBL/GenBank/DDBJ databases">
        <authorList>
            <person name="Nowell W R."/>
        </authorList>
    </citation>
    <scope>NUCLEOTIDE SEQUENCE</scope>
</reference>
<dbReference type="Proteomes" id="UP000663872">
    <property type="component" value="Unassembled WGS sequence"/>
</dbReference>
<dbReference type="AlphaFoldDB" id="A0A818H1C7"/>
<evidence type="ECO:0000313" key="3">
    <source>
        <dbReference type="EMBL" id="CAF3302187.1"/>
    </source>
</evidence>
<proteinExistence type="predicted"/>
<evidence type="ECO:0000256" key="1">
    <source>
        <dbReference type="SAM" id="SignalP"/>
    </source>
</evidence>
<feature type="signal peptide" evidence="1">
    <location>
        <begin position="1"/>
        <end position="21"/>
    </location>
</feature>
<comment type="caution">
    <text evidence="4">The sequence shown here is derived from an EMBL/GenBank/DDBJ whole genome shotgun (WGS) entry which is preliminary data.</text>
</comment>
<evidence type="ECO:0000313" key="8">
    <source>
        <dbReference type="Proteomes" id="UP000663833"/>
    </source>
</evidence>
<dbReference type="EMBL" id="CAJNXB010000065">
    <property type="protein sequence ID" value="CAF3015747.1"/>
    <property type="molecule type" value="Genomic_DNA"/>
</dbReference>
<evidence type="ECO:0000313" key="5">
    <source>
        <dbReference type="EMBL" id="CAF4397655.1"/>
    </source>
</evidence>
<dbReference type="EMBL" id="CAJNYT010000020">
    <property type="protein sequence ID" value="CAF3302187.1"/>
    <property type="molecule type" value="Genomic_DNA"/>
</dbReference>
<sequence length="129" mass="14130">MICGVVFLVLMALCYTTTTDAKHPVWSNHVESYTCAGTSVRDTMDIFDSNTIIVLVDTSECQFEGTPLYFTSLSGTCGNLAATGSSAIYNPTSNEFNVKMRLPGLTAQEILDTASQCNWILNWEGVLRE</sequence>
<dbReference type="Proteomes" id="UP000663851">
    <property type="component" value="Unassembled WGS sequence"/>
</dbReference>
<keyword evidence="1" id="KW-0732">Signal</keyword>
<dbReference type="OrthoDB" id="10015755at2759"/>
<feature type="chain" id="PRO_5036414499" evidence="1">
    <location>
        <begin position="22"/>
        <end position="129"/>
    </location>
</feature>
<dbReference type="EMBL" id="CAJNYD010003333">
    <property type="protein sequence ID" value="CAF3499165.1"/>
    <property type="molecule type" value="Genomic_DNA"/>
</dbReference>
<dbReference type="Proteomes" id="UP000663825">
    <property type="component" value="Unassembled WGS sequence"/>
</dbReference>
<dbReference type="EMBL" id="CAJOBR010003588">
    <property type="protein sequence ID" value="CAF4743965.1"/>
    <property type="molecule type" value="Genomic_DNA"/>
</dbReference>
<dbReference type="Proteomes" id="UP000663848">
    <property type="component" value="Unassembled WGS sequence"/>
</dbReference>
<keyword evidence="9" id="KW-1185">Reference proteome</keyword>
<evidence type="ECO:0000313" key="9">
    <source>
        <dbReference type="Proteomes" id="UP000663873"/>
    </source>
</evidence>
<dbReference type="Proteomes" id="UP000663873">
    <property type="component" value="Unassembled WGS sequence"/>
</dbReference>
<accession>A0A818H1C7</accession>
<evidence type="ECO:0000313" key="4">
    <source>
        <dbReference type="EMBL" id="CAF3499165.1"/>
    </source>
</evidence>
<evidence type="ECO:0000313" key="6">
    <source>
        <dbReference type="EMBL" id="CAF4486347.1"/>
    </source>
</evidence>